<keyword evidence="2" id="KW-1185">Reference proteome</keyword>
<dbReference type="EMBL" id="JAIWYP010000001">
    <property type="protein sequence ID" value="KAH3895353.1"/>
    <property type="molecule type" value="Genomic_DNA"/>
</dbReference>
<dbReference type="Proteomes" id="UP000828390">
    <property type="component" value="Unassembled WGS sequence"/>
</dbReference>
<reference evidence="1" key="1">
    <citation type="journal article" date="2019" name="bioRxiv">
        <title>The Genome of the Zebra Mussel, Dreissena polymorpha: A Resource for Invasive Species Research.</title>
        <authorList>
            <person name="McCartney M.A."/>
            <person name="Auch B."/>
            <person name="Kono T."/>
            <person name="Mallez S."/>
            <person name="Zhang Y."/>
            <person name="Obille A."/>
            <person name="Becker A."/>
            <person name="Abrahante J.E."/>
            <person name="Garbe J."/>
            <person name="Badalamenti J.P."/>
            <person name="Herman A."/>
            <person name="Mangelson H."/>
            <person name="Liachko I."/>
            <person name="Sullivan S."/>
            <person name="Sone E.D."/>
            <person name="Koren S."/>
            <person name="Silverstein K.A.T."/>
            <person name="Beckman K.B."/>
            <person name="Gohl D.M."/>
        </authorList>
    </citation>
    <scope>NUCLEOTIDE SEQUENCE</scope>
    <source>
        <strain evidence="1">Duluth1</strain>
        <tissue evidence="1">Whole animal</tissue>
    </source>
</reference>
<comment type="caution">
    <text evidence="1">The sequence shown here is derived from an EMBL/GenBank/DDBJ whole genome shotgun (WGS) entry which is preliminary data.</text>
</comment>
<organism evidence="1 2">
    <name type="scientific">Dreissena polymorpha</name>
    <name type="common">Zebra mussel</name>
    <name type="synonym">Mytilus polymorpha</name>
    <dbReference type="NCBI Taxonomy" id="45954"/>
    <lineage>
        <taxon>Eukaryota</taxon>
        <taxon>Metazoa</taxon>
        <taxon>Spiralia</taxon>
        <taxon>Lophotrochozoa</taxon>
        <taxon>Mollusca</taxon>
        <taxon>Bivalvia</taxon>
        <taxon>Autobranchia</taxon>
        <taxon>Heteroconchia</taxon>
        <taxon>Euheterodonta</taxon>
        <taxon>Imparidentia</taxon>
        <taxon>Neoheterodontei</taxon>
        <taxon>Myida</taxon>
        <taxon>Dreissenoidea</taxon>
        <taxon>Dreissenidae</taxon>
        <taxon>Dreissena</taxon>
    </lineage>
</organism>
<gene>
    <name evidence="1" type="ORF">DPMN_019515</name>
</gene>
<accession>A0A9D4NF68</accession>
<dbReference type="AlphaFoldDB" id="A0A9D4NF68"/>
<evidence type="ECO:0000313" key="1">
    <source>
        <dbReference type="EMBL" id="KAH3895353.1"/>
    </source>
</evidence>
<reference evidence="1" key="2">
    <citation type="submission" date="2020-11" db="EMBL/GenBank/DDBJ databases">
        <authorList>
            <person name="McCartney M.A."/>
            <person name="Auch B."/>
            <person name="Kono T."/>
            <person name="Mallez S."/>
            <person name="Becker A."/>
            <person name="Gohl D.M."/>
            <person name="Silverstein K.A.T."/>
            <person name="Koren S."/>
            <person name="Bechman K.B."/>
            <person name="Herman A."/>
            <person name="Abrahante J.E."/>
            <person name="Garbe J."/>
        </authorList>
    </citation>
    <scope>NUCLEOTIDE SEQUENCE</scope>
    <source>
        <strain evidence="1">Duluth1</strain>
        <tissue evidence="1">Whole animal</tissue>
    </source>
</reference>
<name>A0A9D4NF68_DREPO</name>
<proteinExistence type="predicted"/>
<protein>
    <submittedName>
        <fullName evidence="1">Uncharacterized protein</fullName>
    </submittedName>
</protein>
<sequence>MSCIFCDAFIEDGQPTVVLRQKGCDAINAITFTVIPGQNRTYSVSARLLQTKRT</sequence>
<evidence type="ECO:0000313" key="2">
    <source>
        <dbReference type="Proteomes" id="UP000828390"/>
    </source>
</evidence>